<dbReference type="EMBL" id="BFEA01000110">
    <property type="protein sequence ID" value="GBG69138.1"/>
    <property type="molecule type" value="Genomic_DNA"/>
</dbReference>
<feature type="region of interest" description="Disordered" evidence="1">
    <location>
        <begin position="1"/>
        <end position="132"/>
    </location>
</feature>
<gene>
    <name evidence="2" type="ORF">CBR_g3837</name>
</gene>
<feature type="compositionally biased region" description="Polar residues" evidence="1">
    <location>
        <begin position="1"/>
        <end position="11"/>
    </location>
</feature>
<reference evidence="2 3" key="1">
    <citation type="journal article" date="2018" name="Cell">
        <title>The Chara Genome: Secondary Complexity and Implications for Plant Terrestrialization.</title>
        <authorList>
            <person name="Nishiyama T."/>
            <person name="Sakayama H."/>
            <person name="Vries J.D."/>
            <person name="Buschmann H."/>
            <person name="Saint-Marcoux D."/>
            <person name="Ullrich K.K."/>
            <person name="Haas F.B."/>
            <person name="Vanderstraeten L."/>
            <person name="Becker D."/>
            <person name="Lang D."/>
            <person name="Vosolsobe S."/>
            <person name="Rombauts S."/>
            <person name="Wilhelmsson P.K.I."/>
            <person name="Janitza P."/>
            <person name="Kern R."/>
            <person name="Heyl A."/>
            <person name="Rumpler F."/>
            <person name="Villalobos L.I.A.C."/>
            <person name="Clay J.M."/>
            <person name="Skokan R."/>
            <person name="Toyoda A."/>
            <person name="Suzuki Y."/>
            <person name="Kagoshima H."/>
            <person name="Schijlen E."/>
            <person name="Tajeshwar N."/>
            <person name="Catarino B."/>
            <person name="Hetherington A.J."/>
            <person name="Saltykova A."/>
            <person name="Bonnot C."/>
            <person name="Breuninger H."/>
            <person name="Symeonidi A."/>
            <person name="Radhakrishnan G.V."/>
            <person name="Van Nieuwerburgh F."/>
            <person name="Deforce D."/>
            <person name="Chang C."/>
            <person name="Karol K.G."/>
            <person name="Hedrich R."/>
            <person name="Ulvskov P."/>
            <person name="Glockner G."/>
            <person name="Delwiche C.F."/>
            <person name="Petrasek J."/>
            <person name="Van de Peer Y."/>
            <person name="Friml J."/>
            <person name="Beilby M."/>
            <person name="Dolan L."/>
            <person name="Kohara Y."/>
            <person name="Sugano S."/>
            <person name="Fujiyama A."/>
            <person name="Delaux P.-M."/>
            <person name="Quint M."/>
            <person name="TheiBen G."/>
            <person name="Hagemann M."/>
            <person name="Harholt J."/>
            <person name="Dunand C."/>
            <person name="Zachgo S."/>
            <person name="Langdale J."/>
            <person name="Maumus F."/>
            <person name="Straeten D.V.D."/>
            <person name="Gould S.B."/>
            <person name="Rensing S.A."/>
        </authorList>
    </citation>
    <scope>NUCLEOTIDE SEQUENCE [LARGE SCALE GENOMIC DNA]</scope>
    <source>
        <strain evidence="2 3">S276</strain>
    </source>
</reference>
<feature type="region of interest" description="Disordered" evidence="1">
    <location>
        <begin position="214"/>
        <end position="235"/>
    </location>
</feature>
<dbReference type="Proteomes" id="UP000265515">
    <property type="component" value="Unassembled WGS sequence"/>
</dbReference>
<feature type="compositionally biased region" description="Basic residues" evidence="1">
    <location>
        <begin position="90"/>
        <end position="102"/>
    </location>
</feature>
<evidence type="ECO:0000313" key="2">
    <source>
        <dbReference type="EMBL" id="GBG69138.1"/>
    </source>
</evidence>
<comment type="caution">
    <text evidence="2">The sequence shown here is derived from an EMBL/GenBank/DDBJ whole genome shotgun (WGS) entry which is preliminary data.</text>
</comment>
<keyword evidence="3" id="KW-1185">Reference proteome</keyword>
<dbReference type="AlphaFoldDB" id="A0A388KGJ6"/>
<dbReference type="Gramene" id="GBG69138">
    <property type="protein sequence ID" value="GBG69138"/>
    <property type="gene ID" value="CBR_g3837"/>
</dbReference>
<evidence type="ECO:0000313" key="3">
    <source>
        <dbReference type="Proteomes" id="UP000265515"/>
    </source>
</evidence>
<accession>A0A388KGJ6</accession>
<evidence type="ECO:0000256" key="1">
    <source>
        <dbReference type="SAM" id="MobiDB-lite"/>
    </source>
</evidence>
<name>A0A388KGJ6_CHABU</name>
<feature type="compositionally biased region" description="Basic residues" evidence="1">
    <location>
        <begin position="110"/>
        <end position="129"/>
    </location>
</feature>
<sequence>MFRLSRSASGSRHSRPAEPCQGELHFVEDSNAAYYDSESDDGDRDETGGRVISSDQLAAVTEGREGRKVSGTSRVGLGIRHGGGLQTCAGRKKRGGGKKKGGKAKEGVGKNKKKGKGGGRKKRGGGRGRRNADVAAYHLQEEVTALTRCPISAADSCSDNDKIAPSDADVAACHLQEEVSDSVHWHNVPLPHQMLTWQLTKAYRLTTRSVTPELADTSSSLYGNNLRGQLHDTSD</sequence>
<feature type="compositionally biased region" description="Polar residues" evidence="1">
    <location>
        <begin position="214"/>
        <end position="227"/>
    </location>
</feature>
<organism evidence="2 3">
    <name type="scientific">Chara braunii</name>
    <name type="common">Braun's stonewort</name>
    <dbReference type="NCBI Taxonomy" id="69332"/>
    <lineage>
        <taxon>Eukaryota</taxon>
        <taxon>Viridiplantae</taxon>
        <taxon>Streptophyta</taxon>
        <taxon>Charophyceae</taxon>
        <taxon>Charales</taxon>
        <taxon>Characeae</taxon>
        <taxon>Chara</taxon>
    </lineage>
</organism>
<proteinExistence type="predicted"/>
<protein>
    <submittedName>
        <fullName evidence="2">Uncharacterized protein</fullName>
    </submittedName>
</protein>